<evidence type="ECO:0000313" key="2">
    <source>
        <dbReference type="Proteomes" id="UP001172457"/>
    </source>
</evidence>
<gene>
    <name evidence="1" type="ORF">OSB04_011236</name>
</gene>
<accession>A0AA38WDI1</accession>
<evidence type="ECO:0000313" key="1">
    <source>
        <dbReference type="EMBL" id="KAJ9556622.1"/>
    </source>
</evidence>
<dbReference type="EMBL" id="JARYMX010000003">
    <property type="protein sequence ID" value="KAJ9556622.1"/>
    <property type="molecule type" value="Genomic_DNA"/>
</dbReference>
<comment type="caution">
    <text evidence="1">The sequence shown here is derived from an EMBL/GenBank/DDBJ whole genome shotgun (WGS) entry which is preliminary data.</text>
</comment>
<reference evidence="1" key="1">
    <citation type="submission" date="2023-03" db="EMBL/GenBank/DDBJ databases">
        <title>Chromosome-scale reference genome and RAD-based genetic map of yellow starthistle (Centaurea solstitialis) reveal putative structural variation and QTLs associated with invader traits.</title>
        <authorList>
            <person name="Reatini B."/>
            <person name="Cang F.A."/>
            <person name="Jiang Q."/>
            <person name="Mckibben M.T.W."/>
            <person name="Barker M.S."/>
            <person name="Rieseberg L.H."/>
            <person name="Dlugosch K.M."/>
        </authorList>
    </citation>
    <scope>NUCLEOTIDE SEQUENCE</scope>
    <source>
        <strain evidence="1">CAN-66</strain>
        <tissue evidence="1">Leaf</tissue>
    </source>
</reference>
<keyword evidence="2" id="KW-1185">Reference proteome</keyword>
<proteinExistence type="predicted"/>
<organism evidence="1 2">
    <name type="scientific">Centaurea solstitialis</name>
    <name type="common">yellow star-thistle</name>
    <dbReference type="NCBI Taxonomy" id="347529"/>
    <lineage>
        <taxon>Eukaryota</taxon>
        <taxon>Viridiplantae</taxon>
        <taxon>Streptophyta</taxon>
        <taxon>Embryophyta</taxon>
        <taxon>Tracheophyta</taxon>
        <taxon>Spermatophyta</taxon>
        <taxon>Magnoliopsida</taxon>
        <taxon>eudicotyledons</taxon>
        <taxon>Gunneridae</taxon>
        <taxon>Pentapetalae</taxon>
        <taxon>asterids</taxon>
        <taxon>campanulids</taxon>
        <taxon>Asterales</taxon>
        <taxon>Asteraceae</taxon>
        <taxon>Carduoideae</taxon>
        <taxon>Cardueae</taxon>
        <taxon>Centaureinae</taxon>
        <taxon>Centaurea</taxon>
    </lineage>
</organism>
<protein>
    <submittedName>
        <fullName evidence="1">Uncharacterized protein</fullName>
    </submittedName>
</protein>
<name>A0AA38WDI1_9ASTR</name>
<sequence>MFGTLIVVPFHPEEARSSVTIELESCLKSIREGWFETLDQCLIRECRISLQAISGHISSDFCEIG</sequence>
<dbReference type="Proteomes" id="UP001172457">
    <property type="component" value="Chromosome 3"/>
</dbReference>
<dbReference type="AlphaFoldDB" id="A0AA38WDI1"/>